<evidence type="ECO:0000313" key="2">
    <source>
        <dbReference type="EMBL" id="KAK5612638.1"/>
    </source>
</evidence>
<gene>
    <name evidence="2" type="ORF">CRENBAI_009971</name>
</gene>
<dbReference type="Proteomes" id="UP001311232">
    <property type="component" value="Unassembled WGS sequence"/>
</dbReference>
<comment type="caution">
    <text evidence="2">The sequence shown here is derived from an EMBL/GenBank/DDBJ whole genome shotgun (WGS) entry which is preliminary data.</text>
</comment>
<dbReference type="EMBL" id="JAHHUM010001346">
    <property type="protein sequence ID" value="KAK5612638.1"/>
    <property type="molecule type" value="Genomic_DNA"/>
</dbReference>
<dbReference type="Pfam" id="PF20846">
    <property type="entry name" value="PNMA_N"/>
    <property type="match status" value="1"/>
</dbReference>
<sequence length="103" mass="11775">MGMAQLRHWCKGEGIDPEYAILVKDVPEAAEVNVIEETLQSIKALGRVKVMMSHGESLDLQKRKINCQTLEMDPTYLLTRVKIPHLKNPPLKLSSEQLEKFFK</sequence>
<organism evidence="2 3">
    <name type="scientific">Crenichthys baileyi</name>
    <name type="common">White River springfish</name>
    <dbReference type="NCBI Taxonomy" id="28760"/>
    <lineage>
        <taxon>Eukaryota</taxon>
        <taxon>Metazoa</taxon>
        <taxon>Chordata</taxon>
        <taxon>Craniata</taxon>
        <taxon>Vertebrata</taxon>
        <taxon>Euteleostomi</taxon>
        <taxon>Actinopterygii</taxon>
        <taxon>Neopterygii</taxon>
        <taxon>Teleostei</taxon>
        <taxon>Neoteleostei</taxon>
        <taxon>Acanthomorphata</taxon>
        <taxon>Ovalentaria</taxon>
        <taxon>Atherinomorphae</taxon>
        <taxon>Cyprinodontiformes</taxon>
        <taxon>Goodeidae</taxon>
        <taxon>Crenichthys</taxon>
    </lineage>
</organism>
<dbReference type="AlphaFoldDB" id="A0AAV9RUA2"/>
<feature type="domain" description="Paraneoplastic antigen Ma-like N-terminal" evidence="1">
    <location>
        <begin position="1"/>
        <end position="52"/>
    </location>
</feature>
<accession>A0AAV9RUA2</accession>
<evidence type="ECO:0000313" key="3">
    <source>
        <dbReference type="Proteomes" id="UP001311232"/>
    </source>
</evidence>
<protein>
    <recommendedName>
        <fullName evidence="1">Paraneoplastic antigen Ma-like N-terminal domain-containing protein</fullName>
    </recommendedName>
</protein>
<evidence type="ECO:0000259" key="1">
    <source>
        <dbReference type="Pfam" id="PF20846"/>
    </source>
</evidence>
<keyword evidence="3" id="KW-1185">Reference proteome</keyword>
<dbReference type="InterPro" id="IPR048271">
    <property type="entry name" value="PNMA_N"/>
</dbReference>
<proteinExistence type="predicted"/>
<reference evidence="2 3" key="1">
    <citation type="submission" date="2021-06" db="EMBL/GenBank/DDBJ databases">
        <authorList>
            <person name="Palmer J.M."/>
        </authorList>
    </citation>
    <scope>NUCLEOTIDE SEQUENCE [LARGE SCALE GENOMIC DNA]</scope>
    <source>
        <strain evidence="2 3">MEX-2019</strain>
        <tissue evidence="2">Muscle</tissue>
    </source>
</reference>
<name>A0AAV9RUA2_9TELE</name>